<keyword evidence="5" id="KW-0539">Nucleus</keyword>
<evidence type="ECO:0000256" key="4">
    <source>
        <dbReference type="ARBA" id="ARBA00022833"/>
    </source>
</evidence>
<evidence type="ECO:0000256" key="3">
    <source>
        <dbReference type="ARBA" id="ARBA00022771"/>
    </source>
</evidence>
<reference evidence="10" key="1">
    <citation type="journal article" date="2016" name="Nature">
        <title>The genome of the seagrass Zostera marina reveals angiosperm adaptation to the sea.</title>
        <authorList>
            <person name="Olsen J.L."/>
            <person name="Rouze P."/>
            <person name="Verhelst B."/>
            <person name="Lin Y.-C."/>
            <person name="Bayer T."/>
            <person name="Collen J."/>
            <person name="Dattolo E."/>
            <person name="De Paoli E."/>
            <person name="Dittami S."/>
            <person name="Maumus F."/>
            <person name="Michel G."/>
            <person name="Kersting A."/>
            <person name="Lauritano C."/>
            <person name="Lohaus R."/>
            <person name="Toepel M."/>
            <person name="Tonon T."/>
            <person name="Vanneste K."/>
            <person name="Amirebrahimi M."/>
            <person name="Brakel J."/>
            <person name="Bostroem C."/>
            <person name="Chovatia M."/>
            <person name="Grimwood J."/>
            <person name="Jenkins J.W."/>
            <person name="Jueterbock A."/>
            <person name="Mraz A."/>
            <person name="Stam W.T."/>
            <person name="Tice H."/>
            <person name="Bornberg-Bauer E."/>
            <person name="Green P.J."/>
            <person name="Pearson G.A."/>
            <person name="Procaccini G."/>
            <person name="Duarte C.M."/>
            <person name="Schmutz J."/>
            <person name="Reusch T.B.H."/>
            <person name="Van de Peer Y."/>
        </authorList>
    </citation>
    <scope>NUCLEOTIDE SEQUENCE [LARGE SCALE GENOMIC DNA]</scope>
    <source>
        <strain evidence="10">cv. Finnish</strain>
    </source>
</reference>
<feature type="domain" description="VIN3-like C-terminal" evidence="8">
    <location>
        <begin position="477"/>
        <end position="548"/>
    </location>
</feature>
<evidence type="ECO:0000313" key="10">
    <source>
        <dbReference type="Proteomes" id="UP000036987"/>
    </source>
</evidence>
<dbReference type="Proteomes" id="UP000036987">
    <property type="component" value="Unassembled WGS sequence"/>
</dbReference>
<dbReference type="InterPro" id="IPR056990">
    <property type="entry name" value="VIN3-like_C"/>
</dbReference>
<evidence type="ECO:0000256" key="5">
    <source>
        <dbReference type="ARBA" id="ARBA00023242"/>
    </source>
</evidence>
<dbReference type="AlphaFoldDB" id="A0A0K9NZV2"/>
<evidence type="ECO:0000256" key="1">
    <source>
        <dbReference type="ARBA" id="ARBA00004123"/>
    </source>
</evidence>
<dbReference type="PANTHER" id="PTHR46286:SF6">
    <property type="entry name" value="OS08G0220600 PROTEIN"/>
    <property type="match status" value="1"/>
</dbReference>
<evidence type="ECO:0000313" key="9">
    <source>
        <dbReference type="EMBL" id="KMZ62244.1"/>
    </source>
</evidence>
<accession>A0A0K9NZV2</accession>
<organism evidence="9 10">
    <name type="scientific">Zostera marina</name>
    <name type="common">Eelgrass</name>
    <dbReference type="NCBI Taxonomy" id="29655"/>
    <lineage>
        <taxon>Eukaryota</taxon>
        <taxon>Viridiplantae</taxon>
        <taxon>Streptophyta</taxon>
        <taxon>Embryophyta</taxon>
        <taxon>Tracheophyta</taxon>
        <taxon>Spermatophyta</taxon>
        <taxon>Magnoliopsida</taxon>
        <taxon>Liliopsida</taxon>
        <taxon>Zosteraceae</taxon>
        <taxon>Zostera</taxon>
    </lineage>
</organism>
<dbReference type="InterPro" id="IPR032881">
    <property type="entry name" value="Oberon-like_PHD"/>
</dbReference>
<dbReference type="OMA" id="CEANWIT"/>
<dbReference type="OrthoDB" id="600557at2759"/>
<dbReference type="InterPro" id="IPR044514">
    <property type="entry name" value="VIN3-like"/>
</dbReference>
<dbReference type="EMBL" id="LFYR01001390">
    <property type="protein sequence ID" value="KMZ62244.1"/>
    <property type="molecule type" value="Genomic_DNA"/>
</dbReference>
<evidence type="ECO:0000259" key="8">
    <source>
        <dbReference type="Pfam" id="PF23380"/>
    </source>
</evidence>
<gene>
    <name evidence="9" type="ORF">ZOSMA_47G00340</name>
</gene>
<dbReference type="Pfam" id="PF23380">
    <property type="entry name" value="VIN3_C"/>
    <property type="match status" value="1"/>
</dbReference>
<keyword evidence="2" id="KW-0479">Metal-binding</keyword>
<feature type="region of interest" description="Disordered" evidence="6">
    <location>
        <begin position="402"/>
        <end position="433"/>
    </location>
</feature>
<dbReference type="GO" id="GO:0005634">
    <property type="term" value="C:nucleus"/>
    <property type="evidence" value="ECO:0007669"/>
    <property type="project" value="UniProtKB-SubCell"/>
</dbReference>
<comment type="caution">
    <text evidence="9">The sequence shown here is derived from an EMBL/GenBank/DDBJ whole genome shotgun (WGS) entry which is preliminary data.</text>
</comment>
<dbReference type="GO" id="GO:0010048">
    <property type="term" value="P:vernalization response"/>
    <property type="evidence" value="ECO:0007669"/>
    <property type="project" value="InterPro"/>
</dbReference>
<dbReference type="Pfam" id="PF07227">
    <property type="entry name" value="PHD_Oberon"/>
    <property type="match status" value="1"/>
</dbReference>
<sequence length="557" mass="62974">MEANFSGFVIDPAKCSQLSLEEKRELVYKISVWADNASKTLQTWSRRELLQVICAEMGKERKYTGVAKPKMIAHLLKLVSERKMINHKDSMLMPHNLLESVENHSEEKKKREKGNLSQSLDDDLPMNDADELDDTNHTMVCQNLACRAPLFLGDTFCRKCSCCICYHYDHNKDPSLWVFCNSTPPYNTKSCGMSCHLKCALKHEKTRGVRNGSHVKVDRCFQCFLCGKHNRLMGNWREQLSLATCAKTIDQLCTRISLCCNILKGGSKRYKSLCDIMMTVAKKIKNEVGSLDKVSEKIARRSVKRLSCGIQVHDLLALATAEADSLPNSQKIMASMASTQPPISQGKTICQIEPVKDADVAILALHSNMSSQSSDSIHHYVHWQAFIKEAGDKKEEHVYPLFSQPDHSHRDDDGGGDGRGCGGSTNSSDSNERVAPVSGFLDVPFVCFNSDHLDAPMKSDYTPNGFPDSVDKKELTESEYEYCVKVIRWLEYERHMERNLRVKLLTWFSLKATMQERRVVKAFIDVLIDEPDGLVDQLIDAFTDGIYCYKEKPNLFG</sequence>
<dbReference type="GO" id="GO:0008270">
    <property type="term" value="F:zinc ion binding"/>
    <property type="evidence" value="ECO:0007669"/>
    <property type="project" value="UniProtKB-KW"/>
</dbReference>
<dbReference type="GO" id="GO:0040029">
    <property type="term" value="P:epigenetic regulation of gene expression"/>
    <property type="evidence" value="ECO:0007669"/>
    <property type="project" value="InterPro"/>
</dbReference>
<feature type="region of interest" description="Disordered" evidence="6">
    <location>
        <begin position="102"/>
        <end position="128"/>
    </location>
</feature>
<keyword evidence="4" id="KW-0862">Zinc</keyword>
<protein>
    <submittedName>
        <fullName evidence="9">Uncharacterized protein</fullName>
    </submittedName>
</protein>
<feature type="domain" description="Oberon-like PHD finger" evidence="7">
    <location>
        <begin position="141"/>
        <end position="259"/>
    </location>
</feature>
<dbReference type="PANTHER" id="PTHR46286">
    <property type="entry name" value="VIN3-LIKE PROTEIN 2-RELATED"/>
    <property type="match status" value="1"/>
</dbReference>
<keyword evidence="3" id="KW-0863">Zinc-finger</keyword>
<comment type="subcellular location">
    <subcellularLocation>
        <location evidence="1">Nucleus</location>
    </subcellularLocation>
</comment>
<evidence type="ECO:0000256" key="6">
    <source>
        <dbReference type="SAM" id="MobiDB-lite"/>
    </source>
</evidence>
<name>A0A0K9NZV2_ZOSMR</name>
<proteinExistence type="predicted"/>
<evidence type="ECO:0000256" key="2">
    <source>
        <dbReference type="ARBA" id="ARBA00022723"/>
    </source>
</evidence>
<evidence type="ECO:0000259" key="7">
    <source>
        <dbReference type="Pfam" id="PF07227"/>
    </source>
</evidence>
<keyword evidence="10" id="KW-1185">Reference proteome</keyword>